<evidence type="ECO:0000313" key="2">
    <source>
        <dbReference type="EMBL" id="KAK7491284.1"/>
    </source>
</evidence>
<dbReference type="Pfam" id="PF00147">
    <property type="entry name" value="Fibrinogen_C"/>
    <property type="match status" value="1"/>
</dbReference>
<gene>
    <name evidence="2" type="ORF">BaRGS_00017555</name>
</gene>
<dbReference type="PROSITE" id="PS51406">
    <property type="entry name" value="FIBRINOGEN_C_2"/>
    <property type="match status" value="1"/>
</dbReference>
<dbReference type="PANTHER" id="PTHR19143">
    <property type="entry name" value="FIBRINOGEN/TENASCIN/ANGIOPOEITIN"/>
    <property type="match status" value="1"/>
</dbReference>
<protein>
    <recommendedName>
        <fullName evidence="1">Fibrinogen C-terminal domain-containing protein</fullName>
    </recommendedName>
</protein>
<dbReference type="InterPro" id="IPR014716">
    <property type="entry name" value="Fibrinogen_a/b/g_C_1"/>
</dbReference>
<dbReference type="SUPFAM" id="SSF56496">
    <property type="entry name" value="Fibrinogen C-terminal domain-like"/>
    <property type="match status" value="1"/>
</dbReference>
<accession>A0ABD0KVX5</accession>
<dbReference type="Proteomes" id="UP001519460">
    <property type="component" value="Unassembled WGS sequence"/>
</dbReference>
<keyword evidence="3" id="KW-1185">Reference proteome</keyword>
<proteinExistence type="predicted"/>
<comment type="caution">
    <text evidence="2">The sequence shown here is derived from an EMBL/GenBank/DDBJ whole genome shotgun (WGS) entry which is preliminary data.</text>
</comment>
<sequence length="219" mass="24524">MDCKGLSLTPKTFQWIWPATASSPFQVVCHGVGASARTMISWRTVPTLNFSRSWQDYKNGFGSFTSNDFNHWLGLEKVHLLTNNRAYQLRFSLAIQNNTQYFGVYPNFVVSSEAIGYAFSLSTPPDYPLLDCLSPLEGAPFSTYDNDNDGETSVNCAQRHGGGFWFKGPECSTICNVFGQLLQPVDDSRSGIPDEVFWSMRHVAVDLAPKKILIYLLNI</sequence>
<dbReference type="AlphaFoldDB" id="A0ABD0KVX5"/>
<dbReference type="EMBL" id="JACVVK020000117">
    <property type="protein sequence ID" value="KAK7491284.1"/>
    <property type="molecule type" value="Genomic_DNA"/>
</dbReference>
<reference evidence="2 3" key="1">
    <citation type="journal article" date="2023" name="Sci. Data">
        <title>Genome assembly of the Korean intertidal mud-creeper Batillaria attramentaria.</title>
        <authorList>
            <person name="Patra A.K."/>
            <person name="Ho P.T."/>
            <person name="Jun S."/>
            <person name="Lee S.J."/>
            <person name="Kim Y."/>
            <person name="Won Y.J."/>
        </authorList>
    </citation>
    <scope>NUCLEOTIDE SEQUENCE [LARGE SCALE GENOMIC DNA]</scope>
    <source>
        <strain evidence="2">Wonlab-2016</strain>
    </source>
</reference>
<evidence type="ECO:0000259" key="1">
    <source>
        <dbReference type="PROSITE" id="PS51406"/>
    </source>
</evidence>
<dbReference type="SMART" id="SM00186">
    <property type="entry name" value="FBG"/>
    <property type="match status" value="1"/>
</dbReference>
<organism evidence="2 3">
    <name type="scientific">Batillaria attramentaria</name>
    <dbReference type="NCBI Taxonomy" id="370345"/>
    <lineage>
        <taxon>Eukaryota</taxon>
        <taxon>Metazoa</taxon>
        <taxon>Spiralia</taxon>
        <taxon>Lophotrochozoa</taxon>
        <taxon>Mollusca</taxon>
        <taxon>Gastropoda</taxon>
        <taxon>Caenogastropoda</taxon>
        <taxon>Sorbeoconcha</taxon>
        <taxon>Cerithioidea</taxon>
        <taxon>Batillariidae</taxon>
        <taxon>Batillaria</taxon>
    </lineage>
</organism>
<feature type="domain" description="Fibrinogen C-terminal" evidence="1">
    <location>
        <begin position="1"/>
        <end position="171"/>
    </location>
</feature>
<dbReference type="InterPro" id="IPR036056">
    <property type="entry name" value="Fibrinogen-like_C"/>
</dbReference>
<evidence type="ECO:0000313" key="3">
    <source>
        <dbReference type="Proteomes" id="UP001519460"/>
    </source>
</evidence>
<dbReference type="Gene3D" id="4.10.530.10">
    <property type="entry name" value="Gamma-fibrinogen Carboxyl Terminal Fragment, domain 2"/>
    <property type="match status" value="1"/>
</dbReference>
<dbReference type="Gene3D" id="3.90.215.10">
    <property type="entry name" value="Gamma Fibrinogen, chain A, domain 1"/>
    <property type="match status" value="1"/>
</dbReference>
<dbReference type="InterPro" id="IPR002181">
    <property type="entry name" value="Fibrinogen_a/b/g_C_dom"/>
</dbReference>
<name>A0ABD0KVX5_9CAEN</name>
<dbReference type="InterPro" id="IPR050373">
    <property type="entry name" value="Fibrinogen_C-term_domain"/>
</dbReference>